<evidence type="ECO:0000256" key="4">
    <source>
        <dbReference type="RuleBase" id="RU365014"/>
    </source>
</evidence>
<sequence>MDERIWMMNRQGKVPIAASCQGHEAAELGSLLAAQKDGDCFLFPYYRDLAVKMAAGLTPRQVMLSFMGKEGEPYSGARQFPLQGADLPRNIIQISNVVAAGLTQSVGYALACKMMGEDTVTICYFGDGASSQGETHEAMNFASIHRVPVIFICENNKYAISTPMDSQMAISDVAARAEGYGFPGFVIDGLDLVACYEATREGIAHARSVGPVLVEMKVERFMPHTTDDDDRRYRDRDALDAARQFDPVAVFPSQMVERGILTQEQLDGFRADAQQQVNDATDFADAAQPPTHLRSTITCTCNNLQ</sequence>
<dbReference type="InterPro" id="IPR050771">
    <property type="entry name" value="Alpha-ketoacid_DH_E1_comp"/>
</dbReference>
<dbReference type="InterPro" id="IPR001017">
    <property type="entry name" value="DH_E1"/>
</dbReference>
<dbReference type="PANTHER" id="PTHR43380:SF1">
    <property type="entry name" value="2-OXOISOVALERATE DEHYDROGENASE SUBUNIT ALPHA, MITOCHONDRIAL"/>
    <property type="match status" value="1"/>
</dbReference>
<evidence type="ECO:0000313" key="6">
    <source>
        <dbReference type="EMBL" id="CAI7991389.1"/>
    </source>
</evidence>
<comment type="similarity">
    <text evidence="1 4">Belongs to the BCKDHA family.</text>
</comment>
<dbReference type="CDD" id="cd02000">
    <property type="entry name" value="TPP_E1_PDC_ADC_BCADC"/>
    <property type="match status" value="1"/>
</dbReference>
<accession>A0AA35QTP8</accession>
<evidence type="ECO:0000256" key="1">
    <source>
        <dbReference type="ARBA" id="ARBA00008646"/>
    </source>
</evidence>
<evidence type="ECO:0000256" key="2">
    <source>
        <dbReference type="ARBA" id="ARBA00022946"/>
    </source>
</evidence>
<dbReference type="InterPro" id="IPR029061">
    <property type="entry name" value="THDP-binding"/>
</dbReference>
<dbReference type="Pfam" id="PF00676">
    <property type="entry name" value="E1_dh"/>
    <property type="match status" value="1"/>
</dbReference>
<dbReference type="GO" id="GO:0009083">
    <property type="term" value="P:branched-chain amino acid catabolic process"/>
    <property type="evidence" value="ECO:0007669"/>
    <property type="project" value="TreeGrafter"/>
</dbReference>
<dbReference type="EMBL" id="CASHTH010000113">
    <property type="protein sequence ID" value="CAI7991389.1"/>
    <property type="molecule type" value="Genomic_DNA"/>
</dbReference>
<comment type="catalytic activity">
    <reaction evidence="4">
        <text>N(6)-[(R)-lipoyl]-L-lysyl-[protein] + 3-methyl-2-oxobutanoate + H(+) = N(6)-[(R)-S(8)-2-methylpropanoyldihydrolipoyl]-L-lysyl-[protein] + CO2</text>
        <dbReference type="Rhea" id="RHEA:13457"/>
        <dbReference type="Rhea" id="RHEA-COMP:10474"/>
        <dbReference type="Rhea" id="RHEA-COMP:10497"/>
        <dbReference type="ChEBI" id="CHEBI:11851"/>
        <dbReference type="ChEBI" id="CHEBI:15378"/>
        <dbReference type="ChEBI" id="CHEBI:16526"/>
        <dbReference type="ChEBI" id="CHEBI:83099"/>
        <dbReference type="ChEBI" id="CHEBI:83142"/>
        <dbReference type="EC" id="1.2.4.4"/>
    </reaction>
</comment>
<dbReference type="Proteomes" id="UP001174909">
    <property type="component" value="Unassembled WGS sequence"/>
</dbReference>
<dbReference type="GO" id="GO:0003863">
    <property type="term" value="F:branched-chain 2-oxo acid dehydrogenase activity"/>
    <property type="evidence" value="ECO:0007669"/>
    <property type="project" value="UniProtKB-EC"/>
</dbReference>
<gene>
    <name evidence="6" type="ORF">GBAR_LOCUS710</name>
</gene>
<protein>
    <recommendedName>
        <fullName evidence="4">2-oxoisovalerate dehydrogenase subunit alpha</fullName>
        <ecNumber evidence="4">1.2.4.4</ecNumber>
    </recommendedName>
    <alternativeName>
        <fullName evidence="4">Branched-chain alpha-keto acid dehydrogenase E1 component alpha chain</fullName>
    </alternativeName>
</protein>
<comment type="caution">
    <text evidence="6">The sequence shown here is derived from an EMBL/GenBank/DDBJ whole genome shotgun (WGS) entry which is preliminary data.</text>
</comment>
<dbReference type="Gene3D" id="3.40.50.970">
    <property type="match status" value="1"/>
</dbReference>
<comment type="function">
    <text evidence="4">The branched-chain alpha-keto dehydrogenase complex catalyzes the overall conversion of alpha-keto acids to acyl-CoA and CO(2). It contains multiple copies of three enzymatic components: branched-chain alpha-keto acid decarboxylase (E1), lipoamide acyltransferase (E2) and lipoamide dehydrogenase (E3).</text>
</comment>
<reference evidence="6" key="1">
    <citation type="submission" date="2023-03" db="EMBL/GenBank/DDBJ databases">
        <authorList>
            <person name="Steffen K."/>
            <person name="Cardenas P."/>
        </authorList>
    </citation>
    <scope>NUCLEOTIDE SEQUENCE</scope>
</reference>
<evidence type="ECO:0000256" key="3">
    <source>
        <dbReference type="ARBA" id="ARBA00023002"/>
    </source>
</evidence>
<dbReference type="PANTHER" id="PTHR43380">
    <property type="entry name" value="2-OXOISOVALERATE DEHYDROGENASE SUBUNIT ALPHA, MITOCHONDRIAL"/>
    <property type="match status" value="1"/>
</dbReference>
<dbReference type="SUPFAM" id="SSF52518">
    <property type="entry name" value="Thiamin diphosphate-binding fold (THDP-binding)"/>
    <property type="match status" value="1"/>
</dbReference>
<evidence type="ECO:0000313" key="7">
    <source>
        <dbReference type="Proteomes" id="UP001174909"/>
    </source>
</evidence>
<keyword evidence="3 4" id="KW-0560">Oxidoreductase</keyword>
<comment type="cofactor">
    <cofactor evidence="4">
        <name>thiamine diphosphate</name>
        <dbReference type="ChEBI" id="CHEBI:58937"/>
    </cofactor>
</comment>
<proteinExistence type="inferred from homology"/>
<organism evidence="6 7">
    <name type="scientific">Geodia barretti</name>
    <name type="common">Barrett's horny sponge</name>
    <dbReference type="NCBI Taxonomy" id="519541"/>
    <lineage>
        <taxon>Eukaryota</taxon>
        <taxon>Metazoa</taxon>
        <taxon>Porifera</taxon>
        <taxon>Demospongiae</taxon>
        <taxon>Heteroscleromorpha</taxon>
        <taxon>Tetractinellida</taxon>
        <taxon>Astrophorina</taxon>
        <taxon>Geodiidae</taxon>
        <taxon>Geodia</taxon>
    </lineage>
</organism>
<dbReference type="EC" id="1.2.4.4" evidence="4"/>
<keyword evidence="2" id="KW-0809">Transit peptide</keyword>
<feature type="domain" description="Dehydrogenase E1 component" evidence="5">
    <location>
        <begin position="1"/>
        <end position="290"/>
    </location>
</feature>
<evidence type="ECO:0000259" key="5">
    <source>
        <dbReference type="Pfam" id="PF00676"/>
    </source>
</evidence>
<keyword evidence="4" id="KW-0786">Thiamine pyrophosphate</keyword>
<dbReference type="AlphaFoldDB" id="A0AA35QTP8"/>
<name>A0AA35QTP8_GEOBA</name>
<keyword evidence="7" id="KW-1185">Reference proteome</keyword>